<dbReference type="RefSeq" id="WP_132103211.1">
    <property type="nucleotide sequence ID" value="NZ_SMLB01000012.1"/>
</dbReference>
<dbReference type="Proteomes" id="UP000295217">
    <property type="component" value="Unassembled WGS sequence"/>
</dbReference>
<dbReference type="EMBL" id="SMLB01000012">
    <property type="protein sequence ID" value="TDD69831.1"/>
    <property type="molecule type" value="Genomic_DNA"/>
</dbReference>
<dbReference type="FunFam" id="3.40.50.720:FF:000084">
    <property type="entry name" value="Short-chain dehydrogenase reductase"/>
    <property type="match status" value="1"/>
</dbReference>
<evidence type="ECO:0000259" key="3">
    <source>
        <dbReference type="SMART" id="SM00822"/>
    </source>
</evidence>
<proteinExistence type="inferred from homology"/>
<keyword evidence="2" id="KW-0560">Oxidoreductase</keyword>
<keyword evidence="5" id="KW-1185">Reference proteome</keyword>
<organism evidence="4 5">
    <name type="scientific">Jiangella aurantiaca</name>
    <dbReference type="NCBI Taxonomy" id="2530373"/>
    <lineage>
        <taxon>Bacteria</taxon>
        <taxon>Bacillati</taxon>
        <taxon>Actinomycetota</taxon>
        <taxon>Actinomycetes</taxon>
        <taxon>Jiangellales</taxon>
        <taxon>Jiangellaceae</taxon>
        <taxon>Jiangella</taxon>
    </lineage>
</organism>
<dbReference type="PRINTS" id="PR00081">
    <property type="entry name" value="GDHRDH"/>
</dbReference>
<dbReference type="OrthoDB" id="9809287at2"/>
<dbReference type="Gene3D" id="3.40.50.720">
    <property type="entry name" value="NAD(P)-binding Rossmann-like Domain"/>
    <property type="match status" value="1"/>
</dbReference>
<accession>A0A4R5AC76</accession>
<dbReference type="InterPro" id="IPR036291">
    <property type="entry name" value="NAD(P)-bd_dom_sf"/>
</dbReference>
<name>A0A4R5AC76_9ACTN</name>
<dbReference type="PRINTS" id="PR00080">
    <property type="entry name" value="SDRFAMILY"/>
</dbReference>
<comment type="similarity">
    <text evidence="1">Belongs to the short-chain dehydrogenases/reductases (SDR) family.</text>
</comment>
<sequence length="267" mass="26605">MMPGRFAGQVVLVTGAGRNIGRAIAERFAAEGASVAVNALTAEDAAPAVAALRTAGARAAAYVADVSDATAVAAMITAIGTDFGRLDVLVNNAAVPTVGRVPLLDLSLSDWDRAFAVNVRGTFLCTVAAAKLMLQEGGGAIVNVSSIGATRAHRNAVAYDATKGAVEAATRAMAVDLAPHGIRVNAVAPGSIANDRLRAAGPEEARARAAAVPLGRVGAGAEVAAAVAFLASADAAYITGEVVAVDGGLAAQARPSQDEPRFQPASA</sequence>
<evidence type="ECO:0000313" key="5">
    <source>
        <dbReference type="Proteomes" id="UP000295217"/>
    </source>
</evidence>
<dbReference type="Pfam" id="PF13561">
    <property type="entry name" value="adh_short_C2"/>
    <property type="match status" value="1"/>
</dbReference>
<comment type="caution">
    <text evidence="4">The sequence shown here is derived from an EMBL/GenBank/DDBJ whole genome shotgun (WGS) entry which is preliminary data.</text>
</comment>
<evidence type="ECO:0000256" key="2">
    <source>
        <dbReference type="ARBA" id="ARBA00023002"/>
    </source>
</evidence>
<feature type="domain" description="Ketoreductase" evidence="3">
    <location>
        <begin position="9"/>
        <end position="220"/>
    </location>
</feature>
<dbReference type="CDD" id="cd05233">
    <property type="entry name" value="SDR_c"/>
    <property type="match status" value="1"/>
</dbReference>
<dbReference type="GO" id="GO:0016491">
    <property type="term" value="F:oxidoreductase activity"/>
    <property type="evidence" value="ECO:0007669"/>
    <property type="project" value="UniProtKB-KW"/>
</dbReference>
<dbReference type="AlphaFoldDB" id="A0A4R5AC76"/>
<protein>
    <submittedName>
        <fullName evidence="4">SDR family oxidoreductase</fullName>
    </submittedName>
</protein>
<dbReference type="PANTHER" id="PTHR43639:SF1">
    <property type="entry name" value="SHORT-CHAIN DEHYDROGENASE_REDUCTASE FAMILY PROTEIN"/>
    <property type="match status" value="1"/>
</dbReference>
<reference evidence="4 5" key="1">
    <citation type="submission" date="2019-02" db="EMBL/GenBank/DDBJ databases">
        <title>Draft genome sequences of novel Actinobacteria.</title>
        <authorList>
            <person name="Sahin N."/>
            <person name="Ay H."/>
            <person name="Saygin H."/>
        </authorList>
    </citation>
    <scope>NUCLEOTIDE SEQUENCE [LARGE SCALE GENOMIC DNA]</scope>
    <source>
        <strain evidence="4 5">8K307</strain>
    </source>
</reference>
<evidence type="ECO:0000313" key="4">
    <source>
        <dbReference type="EMBL" id="TDD69831.1"/>
    </source>
</evidence>
<dbReference type="SUPFAM" id="SSF51735">
    <property type="entry name" value="NAD(P)-binding Rossmann-fold domains"/>
    <property type="match status" value="1"/>
</dbReference>
<dbReference type="InterPro" id="IPR002347">
    <property type="entry name" value="SDR_fam"/>
</dbReference>
<dbReference type="SMART" id="SM00822">
    <property type="entry name" value="PKS_KR"/>
    <property type="match status" value="1"/>
</dbReference>
<dbReference type="PANTHER" id="PTHR43639">
    <property type="entry name" value="OXIDOREDUCTASE, SHORT-CHAIN DEHYDROGENASE/REDUCTASE FAMILY (AFU_ORTHOLOGUE AFUA_5G02870)"/>
    <property type="match status" value="1"/>
</dbReference>
<dbReference type="NCBIfam" id="NF005559">
    <property type="entry name" value="PRK07231.1"/>
    <property type="match status" value="1"/>
</dbReference>
<dbReference type="InterPro" id="IPR057326">
    <property type="entry name" value="KR_dom"/>
</dbReference>
<evidence type="ECO:0000256" key="1">
    <source>
        <dbReference type="ARBA" id="ARBA00006484"/>
    </source>
</evidence>
<gene>
    <name evidence="4" type="ORF">E1262_11160</name>
</gene>